<sequence>MPDERTERIALNESRFRDINDRLVEDLAKLAQQPDVIPFVCECGRATCAAVLELTASEYESIRANSRRFIVLAGHELPEVERVVGEVSGHSVVEKLAASGSLVDATDPRRGRH</sequence>
<organism evidence="1">
    <name type="scientific">uncultured Solirubrobacteraceae bacterium</name>
    <dbReference type="NCBI Taxonomy" id="1162706"/>
    <lineage>
        <taxon>Bacteria</taxon>
        <taxon>Bacillati</taxon>
        <taxon>Actinomycetota</taxon>
        <taxon>Thermoleophilia</taxon>
        <taxon>Solirubrobacterales</taxon>
        <taxon>Solirubrobacteraceae</taxon>
        <taxon>environmental samples</taxon>
    </lineage>
</organism>
<dbReference type="EMBL" id="CADCVJ010000029">
    <property type="protein sequence ID" value="CAA9463948.1"/>
    <property type="molecule type" value="Genomic_DNA"/>
</dbReference>
<protein>
    <submittedName>
        <fullName evidence="1">Uncharacterized protein</fullName>
    </submittedName>
</protein>
<evidence type="ECO:0000313" key="1">
    <source>
        <dbReference type="EMBL" id="CAA9463948.1"/>
    </source>
</evidence>
<reference evidence="1" key="1">
    <citation type="submission" date="2020-02" db="EMBL/GenBank/DDBJ databases">
        <authorList>
            <person name="Meier V. D."/>
        </authorList>
    </citation>
    <scope>NUCLEOTIDE SEQUENCE</scope>
    <source>
        <strain evidence="1">AVDCRST_MAG38</strain>
    </source>
</reference>
<name>A0A6J4R4F9_9ACTN</name>
<gene>
    <name evidence="1" type="ORF">AVDCRST_MAG38-497</name>
</gene>
<dbReference type="AlphaFoldDB" id="A0A6J4R4F9"/>
<proteinExistence type="predicted"/>
<accession>A0A6J4R4F9</accession>